<proteinExistence type="predicted"/>
<protein>
    <submittedName>
        <fullName evidence="2">Uncharacterized protein</fullName>
    </submittedName>
</protein>
<sequence length="184" mass="20596">DGVHENASLLLSVTGRYVNHVRLDDNCPSVAVTVERGNRPVVSQAVVAADHAEAHHVALLVQDLQALRARRRGEARHHAHLAHRPHANALAHHVAALHELLVPLRPVEPPHHRPHGGSRRRDRLDHGRAALVRPHRLRVLPRHGLRDRRGFGRETARWRRRRLGTAGCGGCGVEPVELKRTSHF</sequence>
<keyword evidence="3" id="KW-1185">Reference proteome</keyword>
<accession>A0A151U1H7</accession>
<evidence type="ECO:0000313" key="2">
    <source>
        <dbReference type="EMBL" id="KYP73094.1"/>
    </source>
</evidence>
<reference evidence="2 3" key="1">
    <citation type="journal article" date="2012" name="Nat. Biotechnol.">
        <title>Draft genome sequence of pigeonpea (Cajanus cajan), an orphan legume crop of resource-poor farmers.</title>
        <authorList>
            <person name="Varshney R.K."/>
            <person name="Chen W."/>
            <person name="Li Y."/>
            <person name="Bharti A.K."/>
            <person name="Saxena R.K."/>
            <person name="Schlueter J.A."/>
            <person name="Donoghue M.T."/>
            <person name="Azam S."/>
            <person name="Fan G."/>
            <person name="Whaley A.M."/>
            <person name="Farmer A.D."/>
            <person name="Sheridan J."/>
            <person name="Iwata A."/>
            <person name="Tuteja R."/>
            <person name="Penmetsa R.V."/>
            <person name="Wu W."/>
            <person name="Upadhyaya H.D."/>
            <person name="Yang S.P."/>
            <person name="Shah T."/>
            <person name="Saxena K.B."/>
            <person name="Michael T."/>
            <person name="McCombie W.R."/>
            <person name="Yang B."/>
            <person name="Zhang G."/>
            <person name="Yang H."/>
            <person name="Wang J."/>
            <person name="Spillane C."/>
            <person name="Cook D.R."/>
            <person name="May G.D."/>
            <person name="Xu X."/>
            <person name="Jackson S.A."/>
        </authorList>
    </citation>
    <scope>NUCLEOTIDE SEQUENCE [LARGE SCALE GENOMIC DNA]</scope>
    <source>
        <strain evidence="3">cv. Asha</strain>
    </source>
</reference>
<dbReference type="AlphaFoldDB" id="A0A151U1H7"/>
<dbReference type="EMBL" id="CM003604">
    <property type="protein sequence ID" value="KYP73094.1"/>
    <property type="molecule type" value="Genomic_DNA"/>
</dbReference>
<gene>
    <name evidence="2" type="ORF">KK1_005706</name>
</gene>
<feature type="non-terminal residue" evidence="2">
    <location>
        <position position="1"/>
    </location>
</feature>
<evidence type="ECO:0000313" key="3">
    <source>
        <dbReference type="Proteomes" id="UP000075243"/>
    </source>
</evidence>
<dbReference type="Proteomes" id="UP000075243">
    <property type="component" value="Chromosome 2"/>
</dbReference>
<organism evidence="2 3">
    <name type="scientific">Cajanus cajan</name>
    <name type="common">Pigeon pea</name>
    <name type="synonym">Cajanus indicus</name>
    <dbReference type="NCBI Taxonomy" id="3821"/>
    <lineage>
        <taxon>Eukaryota</taxon>
        <taxon>Viridiplantae</taxon>
        <taxon>Streptophyta</taxon>
        <taxon>Embryophyta</taxon>
        <taxon>Tracheophyta</taxon>
        <taxon>Spermatophyta</taxon>
        <taxon>Magnoliopsida</taxon>
        <taxon>eudicotyledons</taxon>
        <taxon>Gunneridae</taxon>
        <taxon>Pentapetalae</taxon>
        <taxon>rosids</taxon>
        <taxon>fabids</taxon>
        <taxon>Fabales</taxon>
        <taxon>Fabaceae</taxon>
        <taxon>Papilionoideae</taxon>
        <taxon>50 kb inversion clade</taxon>
        <taxon>NPAAA clade</taxon>
        <taxon>indigoferoid/millettioid clade</taxon>
        <taxon>Phaseoleae</taxon>
        <taxon>Cajanus</taxon>
    </lineage>
</organism>
<feature type="compositionally biased region" description="Basic residues" evidence="1">
    <location>
        <begin position="112"/>
        <end position="121"/>
    </location>
</feature>
<dbReference type="Gramene" id="C.cajan_05567.t">
    <property type="protein sequence ID" value="C.cajan_05567.t.cds1"/>
    <property type="gene ID" value="C.cajan_05567"/>
</dbReference>
<name>A0A151U1H7_CAJCA</name>
<feature type="region of interest" description="Disordered" evidence="1">
    <location>
        <begin position="106"/>
        <end position="128"/>
    </location>
</feature>
<evidence type="ECO:0000256" key="1">
    <source>
        <dbReference type="SAM" id="MobiDB-lite"/>
    </source>
</evidence>